<name>A0ABN9QFK4_9DINO</name>
<evidence type="ECO:0000313" key="3">
    <source>
        <dbReference type="Proteomes" id="UP001189429"/>
    </source>
</evidence>
<gene>
    <name evidence="2" type="ORF">PCOR1329_LOCUS10627</name>
</gene>
<dbReference type="Proteomes" id="UP001189429">
    <property type="component" value="Unassembled WGS sequence"/>
</dbReference>
<organism evidence="2 3">
    <name type="scientific">Prorocentrum cordatum</name>
    <dbReference type="NCBI Taxonomy" id="2364126"/>
    <lineage>
        <taxon>Eukaryota</taxon>
        <taxon>Sar</taxon>
        <taxon>Alveolata</taxon>
        <taxon>Dinophyceae</taxon>
        <taxon>Prorocentrales</taxon>
        <taxon>Prorocentraceae</taxon>
        <taxon>Prorocentrum</taxon>
    </lineage>
</organism>
<keyword evidence="3" id="KW-1185">Reference proteome</keyword>
<feature type="non-terminal residue" evidence="2">
    <location>
        <position position="190"/>
    </location>
</feature>
<comment type="caution">
    <text evidence="2">The sequence shown here is derived from an EMBL/GenBank/DDBJ whole genome shotgun (WGS) entry which is preliminary data.</text>
</comment>
<proteinExistence type="predicted"/>
<evidence type="ECO:0000313" key="2">
    <source>
        <dbReference type="EMBL" id="CAK0803480.1"/>
    </source>
</evidence>
<feature type="region of interest" description="Disordered" evidence="1">
    <location>
        <begin position="103"/>
        <end position="190"/>
    </location>
</feature>
<reference evidence="2" key="1">
    <citation type="submission" date="2023-10" db="EMBL/GenBank/DDBJ databases">
        <authorList>
            <person name="Chen Y."/>
            <person name="Shah S."/>
            <person name="Dougan E. K."/>
            <person name="Thang M."/>
            <person name="Chan C."/>
        </authorList>
    </citation>
    <scope>NUCLEOTIDE SEQUENCE [LARGE SCALE GENOMIC DNA]</scope>
</reference>
<feature type="compositionally biased region" description="Basic and acidic residues" evidence="1">
    <location>
        <begin position="110"/>
        <end position="134"/>
    </location>
</feature>
<dbReference type="EMBL" id="CAUYUJ010003014">
    <property type="protein sequence ID" value="CAK0803480.1"/>
    <property type="molecule type" value="Genomic_DNA"/>
</dbReference>
<protein>
    <submittedName>
        <fullName evidence="2">Uncharacterized protein</fullName>
    </submittedName>
</protein>
<feature type="compositionally biased region" description="Basic and acidic residues" evidence="1">
    <location>
        <begin position="156"/>
        <end position="174"/>
    </location>
</feature>
<sequence length="190" mass="21463">MVAWQQSRKQWAWARCAQCSNWAYDWKIVQHSGCCRKCDAPIERGGNCRAGVEAQLAVNKISRAQGKLDGIAKRWNEAQKLVQRHQGQMDQAAVEAHEVQVEHTPPLQDYTHERGQEGENAAEEHTLEEQEQKLAKFPRRRQGHAGAVSEMQEMVEEAKALRRVDAEKRRKVGEEGQPAPSPTEPDGPPP</sequence>
<accession>A0ABN9QFK4</accession>
<evidence type="ECO:0000256" key="1">
    <source>
        <dbReference type="SAM" id="MobiDB-lite"/>
    </source>
</evidence>
<feature type="compositionally biased region" description="Pro residues" evidence="1">
    <location>
        <begin position="179"/>
        <end position="190"/>
    </location>
</feature>